<keyword evidence="2" id="KW-1185">Reference proteome</keyword>
<sequence>MKKQIPTENKENDKEIEVVTPLRNENKPPILYPAKLKKERIDAQYAISQMPKYAKFLKELLANKRKLEEVSTVELNEEYSAILQNKLLTKLKDPGSFTVTSGI</sequence>
<reference evidence="2" key="1">
    <citation type="journal article" date="2019" name="Plant Biotechnol. J.">
        <title>Genome sequencing of the Australian wild diploid species Gossypium australe highlights disease resistance and delayed gland morphogenesis.</title>
        <authorList>
            <person name="Cai Y."/>
            <person name="Cai X."/>
            <person name="Wang Q."/>
            <person name="Wang P."/>
            <person name="Zhang Y."/>
            <person name="Cai C."/>
            <person name="Xu Y."/>
            <person name="Wang K."/>
            <person name="Zhou Z."/>
            <person name="Wang C."/>
            <person name="Geng S."/>
            <person name="Li B."/>
            <person name="Dong Q."/>
            <person name="Hou Y."/>
            <person name="Wang H."/>
            <person name="Ai P."/>
            <person name="Liu Z."/>
            <person name="Yi F."/>
            <person name="Sun M."/>
            <person name="An G."/>
            <person name="Cheng J."/>
            <person name="Zhang Y."/>
            <person name="Shi Q."/>
            <person name="Xie Y."/>
            <person name="Shi X."/>
            <person name="Chang Y."/>
            <person name="Huang F."/>
            <person name="Chen Y."/>
            <person name="Hong S."/>
            <person name="Mi L."/>
            <person name="Sun Q."/>
            <person name="Zhang L."/>
            <person name="Zhou B."/>
            <person name="Peng R."/>
            <person name="Zhang X."/>
            <person name="Liu F."/>
        </authorList>
    </citation>
    <scope>NUCLEOTIDE SEQUENCE [LARGE SCALE GENOMIC DNA]</scope>
    <source>
        <strain evidence="2">cv. PA1801</strain>
    </source>
</reference>
<evidence type="ECO:0000313" key="2">
    <source>
        <dbReference type="Proteomes" id="UP000325315"/>
    </source>
</evidence>
<comment type="caution">
    <text evidence="1">The sequence shown here is derived from an EMBL/GenBank/DDBJ whole genome shotgun (WGS) entry which is preliminary data.</text>
</comment>
<gene>
    <name evidence="1" type="ORF">EPI10_005839</name>
</gene>
<accession>A0A5B6WP76</accession>
<dbReference type="Proteomes" id="UP000325315">
    <property type="component" value="Unassembled WGS sequence"/>
</dbReference>
<name>A0A5B6WP76_9ROSI</name>
<evidence type="ECO:0000313" key="1">
    <source>
        <dbReference type="EMBL" id="KAA3483691.1"/>
    </source>
</evidence>
<organism evidence="1 2">
    <name type="scientific">Gossypium australe</name>
    <dbReference type="NCBI Taxonomy" id="47621"/>
    <lineage>
        <taxon>Eukaryota</taxon>
        <taxon>Viridiplantae</taxon>
        <taxon>Streptophyta</taxon>
        <taxon>Embryophyta</taxon>
        <taxon>Tracheophyta</taxon>
        <taxon>Spermatophyta</taxon>
        <taxon>Magnoliopsida</taxon>
        <taxon>eudicotyledons</taxon>
        <taxon>Gunneridae</taxon>
        <taxon>Pentapetalae</taxon>
        <taxon>rosids</taxon>
        <taxon>malvids</taxon>
        <taxon>Malvales</taxon>
        <taxon>Malvaceae</taxon>
        <taxon>Malvoideae</taxon>
        <taxon>Gossypium</taxon>
    </lineage>
</organism>
<protein>
    <submittedName>
        <fullName evidence="1">Aspartic peptidase</fullName>
    </submittedName>
</protein>
<dbReference type="OrthoDB" id="1748955at2759"/>
<proteinExistence type="predicted"/>
<dbReference type="AlphaFoldDB" id="A0A5B6WP76"/>
<dbReference type="EMBL" id="SMMG02000002">
    <property type="protein sequence ID" value="KAA3483691.1"/>
    <property type="molecule type" value="Genomic_DNA"/>
</dbReference>